<organism evidence="2 3">
    <name type="scientific">Leptospira stimsonii</name>
    <dbReference type="NCBI Taxonomy" id="2202203"/>
    <lineage>
        <taxon>Bacteria</taxon>
        <taxon>Pseudomonadati</taxon>
        <taxon>Spirochaetota</taxon>
        <taxon>Spirochaetia</taxon>
        <taxon>Leptospirales</taxon>
        <taxon>Leptospiraceae</taxon>
        <taxon>Leptospira</taxon>
    </lineage>
</organism>
<dbReference type="Proteomes" id="UP000266669">
    <property type="component" value="Unassembled WGS sequence"/>
</dbReference>
<comment type="caution">
    <text evidence="2">The sequence shown here is derived from an EMBL/GenBank/DDBJ whole genome shotgun (WGS) entry which is preliminary data.</text>
</comment>
<protein>
    <submittedName>
        <fullName evidence="2">Uncharacterized protein</fullName>
    </submittedName>
</protein>
<sequence length="106" mass="11479">MKESEYSELLVSHLVEFVSKLIECSFTSPPKSSTSPSKNATSLPLRLGKTGGSPGGRRPLTLAFCWGLGGVWKQNTHFTSKKGLLGPKKLSLTLFLFLLLLVGLES</sequence>
<dbReference type="EMBL" id="QHCS01000014">
    <property type="protein sequence ID" value="RHX82927.1"/>
    <property type="molecule type" value="Genomic_DNA"/>
</dbReference>
<reference evidence="3" key="1">
    <citation type="submission" date="2018-05" db="EMBL/GenBank/DDBJ databases">
        <title>Leptospira yasudae sp. nov. and Leptospira stimsonii sp. nov., two pathogenic species of the genus Leptospira isolated from environmental sources.</title>
        <authorList>
            <person name="Casanovas-Massana A."/>
            <person name="Hamond C."/>
            <person name="Santos L.A."/>
            <person name="Hacker K.P."/>
            <person name="Balassiano I."/>
            <person name="Medeiros M.A."/>
            <person name="Reis M.G."/>
            <person name="Ko A.I."/>
            <person name="Wunder E.A."/>
        </authorList>
    </citation>
    <scope>NUCLEOTIDE SEQUENCE [LARGE SCALE GENOMIC DNA]</scope>
    <source>
        <strain evidence="3">AMB6-RJ</strain>
    </source>
</reference>
<gene>
    <name evidence="2" type="ORF">DLM78_23555</name>
</gene>
<evidence type="ECO:0000313" key="3">
    <source>
        <dbReference type="Proteomes" id="UP000266669"/>
    </source>
</evidence>
<feature type="compositionally biased region" description="Low complexity" evidence="1">
    <location>
        <begin position="27"/>
        <end position="42"/>
    </location>
</feature>
<proteinExistence type="predicted"/>
<evidence type="ECO:0000256" key="1">
    <source>
        <dbReference type="SAM" id="MobiDB-lite"/>
    </source>
</evidence>
<feature type="region of interest" description="Disordered" evidence="1">
    <location>
        <begin position="27"/>
        <end position="54"/>
    </location>
</feature>
<name>A0A8B3CK16_9LEPT</name>
<accession>A0A8B3CK16</accession>
<dbReference type="AlphaFoldDB" id="A0A8B3CK16"/>
<evidence type="ECO:0000313" key="2">
    <source>
        <dbReference type="EMBL" id="RHX82927.1"/>
    </source>
</evidence>